<evidence type="ECO:0000313" key="2">
    <source>
        <dbReference type="EnsemblPlants" id="MELO3C030177.2.1"/>
    </source>
</evidence>
<feature type="region of interest" description="Disordered" evidence="1">
    <location>
        <begin position="20"/>
        <end position="56"/>
    </location>
</feature>
<organism evidence="2">
    <name type="scientific">Cucumis melo</name>
    <name type="common">Muskmelon</name>
    <dbReference type="NCBI Taxonomy" id="3656"/>
    <lineage>
        <taxon>Eukaryota</taxon>
        <taxon>Viridiplantae</taxon>
        <taxon>Streptophyta</taxon>
        <taxon>Embryophyta</taxon>
        <taxon>Tracheophyta</taxon>
        <taxon>Spermatophyta</taxon>
        <taxon>Magnoliopsida</taxon>
        <taxon>eudicotyledons</taxon>
        <taxon>Gunneridae</taxon>
        <taxon>Pentapetalae</taxon>
        <taxon>rosids</taxon>
        <taxon>fabids</taxon>
        <taxon>Cucurbitales</taxon>
        <taxon>Cucurbitaceae</taxon>
        <taxon>Benincaseae</taxon>
        <taxon>Cucumis</taxon>
    </lineage>
</organism>
<dbReference type="AlphaFoldDB" id="A0A9I9E8A9"/>
<accession>A0A9I9E8A9</accession>
<dbReference type="Gramene" id="MELO3C030177.2.1">
    <property type="protein sequence ID" value="MELO3C030177.2.1"/>
    <property type="gene ID" value="MELO3C030177.2"/>
</dbReference>
<sequence>MLDRGRTTGQFAETFTDVRSNESGGYEGFDMADGNEEFPPVTGSSGSKRKRGSQREVDVEGIHLALNQTNEQLRMIAEWPARALANDNHVPTKFFCILSEMPELTSLDRALLQRHLLSRMDDLQGFVLMPEDEREGFCRVLLRT</sequence>
<reference evidence="2" key="1">
    <citation type="submission" date="2023-03" db="UniProtKB">
        <authorList>
            <consortium name="EnsemblPlants"/>
        </authorList>
    </citation>
    <scope>IDENTIFICATION</scope>
</reference>
<protein>
    <recommendedName>
        <fullName evidence="3">Retrotransposon protein</fullName>
    </recommendedName>
</protein>
<evidence type="ECO:0008006" key="3">
    <source>
        <dbReference type="Google" id="ProtNLM"/>
    </source>
</evidence>
<evidence type="ECO:0000256" key="1">
    <source>
        <dbReference type="SAM" id="MobiDB-lite"/>
    </source>
</evidence>
<name>A0A9I9E8A9_CUCME</name>
<dbReference type="EnsemblPlants" id="MELO3C030177.2.1">
    <property type="protein sequence ID" value="MELO3C030177.2.1"/>
    <property type="gene ID" value="MELO3C030177.2"/>
</dbReference>
<proteinExistence type="predicted"/>